<keyword evidence="2" id="KW-1185">Reference proteome</keyword>
<dbReference type="AlphaFoldDB" id="A0AAD9Z374"/>
<gene>
    <name evidence="1" type="ORF">OEA41_002647</name>
</gene>
<accession>A0AAD9Z374</accession>
<reference evidence="1" key="1">
    <citation type="submission" date="2022-11" db="EMBL/GenBank/DDBJ databases">
        <title>Chromosomal genome sequence assembly and mating type (MAT) locus characterization of the leprose asexual lichenized fungus Lepraria neglecta (Nyl.) Erichsen.</title>
        <authorList>
            <person name="Allen J.L."/>
            <person name="Pfeffer B."/>
        </authorList>
    </citation>
    <scope>NUCLEOTIDE SEQUENCE</scope>
    <source>
        <strain evidence="1">Allen 5258</strain>
    </source>
</reference>
<protein>
    <submittedName>
        <fullName evidence="1">Uncharacterized protein</fullName>
    </submittedName>
</protein>
<dbReference type="EMBL" id="JASNWA010000008">
    <property type="protein sequence ID" value="KAK3170566.1"/>
    <property type="molecule type" value="Genomic_DNA"/>
</dbReference>
<organism evidence="1 2">
    <name type="scientific">Lepraria neglecta</name>
    <dbReference type="NCBI Taxonomy" id="209136"/>
    <lineage>
        <taxon>Eukaryota</taxon>
        <taxon>Fungi</taxon>
        <taxon>Dikarya</taxon>
        <taxon>Ascomycota</taxon>
        <taxon>Pezizomycotina</taxon>
        <taxon>Lecanoromycetes</taxon>
        <taxon>OSLEUM clade</taxon>
        <taxon>Lecanoromycetidae</taxon>
        <taxon>Lecanorales</taxon>
        <taxon>Lecanorineae</taxon>
        <taxon>Stereocaulaceae</taxon>
        <taxon>Lepraria</taxon>
    </lineage>
</organism>
<comment type="caution">
    <text evidence="1">The sequence shown here is derived from an EMBL/GenBank/DDBJ whole genome shotgun (WGS) entry which is preliminary data.</text>
</comment>
<evidence type="ECO:0000313" key="2">
    <source>
        <dbReference type="Proteomes" id="UP001276659"/>
    </source>
</evidence>
<evidence type="ECO:0000313" key="1">
    <source>
        <dbReference type="EMBL" id="KAK3170566.1"/>
    </source>
</evidence>
<sequence>MAGEAMKKTIYPNLQAEGRYIFPINGCMFFGVPHKGAEIADKASGFLSALGLVFNVNKNNIRGLKPKSQRPANISSEFRSIQSQPRIPIIVSPDSAVFTYDGSPRPFGVNRNHKDMAKFSNDGAHALQPAVYFLANVAKEALELQTARSGAVLVPPPQPAPVDGEGHKIEDGFSILESYDTVFLIDDSPSIGENGELVQ</sequence>
<name>A0AAD9Z374_9LECA</name>
<dbReference type="Proteomes" id="UP001276659">
    <property type="component" value="Unassembled WGS sequence"/>
</dbReference>
<proteinExistence type="predicted"/>